<dbReference type="Gene3D" id="3.30.70.270">
    <property type="match status" value="1"/>
</dbReference>
<dbReference type="AlphaFoldDB" id="A0A8X6LCF7"/>
<dbReference type="PANTHER" id="PTHR24559:SF444">
    <property type="entry name" value="REVERSE TRANSCRIPTASE DOMAIN-CONTAINING PROTEIN"/>
    <property type="match status" value="1"/>
</dbReference>
<dbReference type="GO" id="GO:0071897">
    <property type="term" value="P:DNA biosynthetic process"/>
    <property type="evidence" value="ECO:0007669"/>
    <property type="project" value="UniProtKB-ARBA"/>
</dbReference>
<comment type="caution">
    <text evidence="1">The sequence shown here is derived from an EMBL/GenBank/DDBJ whole genome shotgun (WGS) entry which is preliminary data.</text>
</comment>
<gene>
    <name evidence="1" type="primary">pol_1081</name>
    <name evidence="1" type="ORF">TNCT_171421</name>
</gene>
<reference evidence="1" key="1">
    <citation type="submission" date="2020-07" db="EMBL/GenBank/DDBJ databases">
        <title>Multicomponent nature underlies the extraordinary mechanical properties of spider dragline silk.</title>
        <authorList>
            <person name="Kono N."/>
            <person name="Nakamura H."/>
            <person name="Mori M."/>
            <person name="Yoshida Y."/>
            <person name="Ohtoshi R."/>
            <person name="Malay A.D."/>
            <person name="Moran D.A.P."/>
            <person name="Tomita M."/>
            <person name="Numata K."/>
            <person name="Arakawa K."/>
        </authorList>
    </citation>
    <scope>NUCLEOTIDE SEQUENCE</scope>
</reference>
<evidence type="ECO:0000313" key="1">
    <source>
        <dbReference type="EMBL" id="GFR04615.1"/>
    </source>
</evidence>
<dbReference type="EMBL" id="BMAO01035603">
    <property type="protein sequence ID" value="GFR04615.1"/>
    <property type="molecule type" value="Genomic_DNA"/>
</dbReference>
<dbReference type="InterPro" id="IPR043128">
    <property type="entry name" value="Rev_trsase/Diguanyl_cyclase"/>
</dbReference>
<sequence length="128" mass="14609">MKTDKSATTGSNVKHRIHTGNHASISPRTYRVLLTERRIICNEVQKMLEKGIVQPSKSPWLLPVVLAGKKDGSWRFCVDYHKLNKVTKKDVYLLPCIDDMLDCLKGARFFFIHGSPLWLLADRSRQSG</sequence>
<name>A0A8X6LCF7_TRICU</name>
<evidence type="ECO:0000313" key="2">
    <source>
        <dbReference type="Proteomes" id="UP000887116"/>
    </source>
</evidence>
<dbReference type="InterPro" id="IPR043502">
    <property type="entry name" value="DNA/RNA_pol_sf"/>
</dbReference>
<dbReference type="PANTHER" id="PTHR24559">
    <property type="entry name" value="TRANSPOSON TY3-I GAG-POL POLYPROTEIN"/>
    <property type="match status" value="1"/>
</dbReference>
<protein>
    <submittedName>
        <fullName evidence="1">Retrovirus-related Pol polyprotein from transposon 297</fullName>
    </submittedName>
</protein>
<dbReference type="Gene3D" id="3.10.10.10">
    <property type="entry name" value="HIV Type 1 Reverse Transcriptase, subunit A, domain 1"/>
    <property type="match status" value="1"/>
</dbReference>
<dbReference type="InterPro" id="IPR053134">
    <property type="entry name" value="RNA-dir_DNA_polymerase"/>
</dbReference>
<accession>A0A8X6LCF7</accession>
<dbReference type="Proteomes" id="UP000887116">
    <property type="component" value="Unassembled WGS sequence"/>
</dbReference>
<dbReference type="SUPFAM" id="SSF56672">
    <property type="entry name" value="DNA/RNA polymerases"/>
    <property type="match status" value="1"/>
</dbReference>
<organism evidence="1 2">
    <name type="scientific">Trichonephila clavata</name>
    <name type="common">Joro spider</name>
    <name type="synonym">Nephila clavata</name>
    <dbReference type="NCBI Taxonomy" id="2740835"/>
    <lineage>
        <taxon>Eukaryota</taxon>
        <taxon>Metazoa</taxon>
        <taxon>Ecdysozoa</taxon>
        <taxon>Arthropoda</taxon>
        <taxon>Chelicerata</taxon>
        <taxon>Arachnida</taxon>
        <taxon>Araneae</taxon>
        <taxon>Araneomorphae</taxon>
        <taxon>Entelegynae</taxon>
        <taxon>Araneoidea</taxon>
        <taxon>Nephilidae</taxon>
        <taxon>Trichonephila</taxon>
    </lineage>
</organism>
<proteinExistence type="predicted"/>
<keyword evidence="2" id="KW-1185">Reference proteome</keyword>
<dbReference type="OrthoDB" id="6507919at2759"/>